<dbReference type="AlphaFoldDB" id="A0AAV4BI83"/>
<keyword evidence="2" id="KW-1185">Reference proteome</keyword>
<reference evidence="1 2" key="1">
    <citation type="journal article" date="2021" name="Elife">
        <title>Chloroplast acquisition without the gene transfer in kleptoplastic sea slugs, Plakobranchus ocellatus.</title>
        <authorList>
            <person name="Maeda T."/>
            <person name="Takahashi S."/>
            <person name="Yoshida T."/>
            <person name="Shimamura S."/>
            <person name="Takaki Y."/>
            <person name="Nagai Y."/>
            <person name="Toyoda A."/>
            <person name="Suzuki Y."/>
            <person name="Arimoto A."/>
            <person name="Ishii H."/>
            <person name="Satoh N."/>
            <person name="Nishiyama T."/>
            <person name="Hasebe M."/>
            <person name="Maruyama T."/>
            <person name="Minagawa J."/>
            <person name="Obokata J."/>
            <person name="Shigenobu S."/>
        </authorList>
    </citation>
    <scope>NUCLEOTIDE SEQUENCE [LARGE SCALE GENOMIC DNA]</scope>
</reference>
<dbReference type="EMBL" id="BLXT01004995">
    <property type="protein sequence ID" value="GFO18888.1"/>
    <property type="molecule type" value="Genomic_DNA"/>
</dbReference>
<accession>A0AAV4BI83</accession>
<name>A0AAV4BI83_9GAST</name>
<protein>
    <recommendedName>
        <fullName evidence="3">Secreted protein</fullName>
    </recommendedName>
</protein>
<evidence type="ECO:0000313" key="2">
    <source>
        <dbReference type="Proteomes" id="UP000735302"/>
    </source>
</evidence>
<gene>
    <name evidence="1" type="ORF">PoB_004539300</name>
</gene>
<evidence type="ECO:0008006" key="3">
    <source>
        <dbReference type="Google" id="ProtNLM"/>
    </source>
</evidence>
<evidence type="ECO:0000313" key="1">
    <source>
        <dbReference type="EMBL" id="GFO18888.1"/>
    </source>
</evidence>
<dbReference type="Proteomes" id="UP000735302">
    <property type="component" value="Unassembled WGS sequence"/>
</dbReference>
<sequence>MVVGLILSTTLAQMCCLMEEWNRERTPGRSCDAAPPSSGVRRSYLMMNVFPISIKTIREMTSYKICRGVVLYKSFAQVRNTRSSWRTERDTVGLLQLLRVVFVGNRKRRFSMFCPIAGKWLVTALEGGSIRPRTKSSGAVIELP</sequence>
<proteinExistence type="predicted"/>
<organism evidence="1 2">
    <name type="scientific">Plakobranchus ocellatus</name>
    <dbReference type="NCBI Taxonomy" id="259542"/>
    <lineage>
        <taxon>Eukaryota</taxon>
        <taxon>Metazoa</taxon>
        <taxon>Spiralia</taxon>
        <taxon>Lophotrochozoa</taxon>
        <taxon>Mollusca</taxon>
        <taxon>Gastropoda</taxon>
        <taxon>Heterobranchia</taxon>
        <taxon>Euthyneura</taxon>
        <taxon>Panpulmonata</taxon>
        <taxon>Sacoglossa</taxon>
        <taxon>Placobranchoidea</taxon>
        <taxon>Plakobranchidae</taxon>
        <taxon>Plakobranchus</taxon>
    </lineage>
</organism>
<comment type="caution">
    <text evidence="1">The sequence shown here is derived from an EMBL/GenBank/DDBJ whole genome shotgun (WGS) entry which is preliminary data.</text>
</comment>